<dbReference type="Proteomes" id="UP000254893">
    <property type="component" value="Unassembled WGS sequence"/>
</dbReference>
<evidence type="ECO:0000313" key="3">
    <source>
        <dbReference type="Proteomes" id="UP000254893"/>
    </source>
</evidence>
<dbReference type="InterPro" id="IPR041657">
    <property type="entry name" value="HTH_17"/>
</dbReference>
<dbReference type="Pfam" id="PF12728">
    <property type="entry name" value="HTH_17"/>
    <property type="match status" value="1"/>
</dbReference>
<gene>
    <name evidence="2" type="ORF">NCTC11388_02957</name>
</gene>
<dbReference type="EMBL" id="UGYW01000002">
    <property type="protein sequence ID" value="SUJ20023.1"/>
    <property type="molecule type" value="Genomic_DNA"/>
</dbReference>
<dbReference type="InterPro" id="IPR009061">
    <property type="entry name" value="DNA-bd_dom_put_sf"/>
</dbReference>
<dbReference type="SUPFAM" id="SSF46955">
    <property type="entry name" value="Putative DNA-binding domain"/>
    <property type="match status" value="1"/>
</dbReference>
<reference evidence="2 3" key="1">
    <citation type="submission" date="2018-06" db="EMBL/GenBank/DDBJ databases">
        <authorList>
            <consortium name="Pathogen Informatics"/>
            <person name="Doyle S."/>
        </authorList>
    </citation>
    <scope>NUCLEOTIDE SEQUENCE [LARGE SCALE GENOMIC DNA]</scope>
    <source>
        <strain evidence="2 3">NCTC11388</strain>
    </source>
</reference>
<proteinExistence type="predicted"/>
<dbReference type="PANTHER" id="PTHR34585:SF22">
    <property type="entry name" value="HELIX-TURN-HELIX DOMAIN-CONTAINING PROTEIN"/>
    <property type="match status" value="1"/>
</dbReference>
<organism evidence="2 3">
    <name type="scientific">Sphingobacterium spiritivorum</name>
    <name type="common">Flavobacterium spiritivorum</name>
    <dbReference type="NCBI Taxonomy" id="258"/>
    <lineage>
        <taxon>Bacteria</taxon>
        <taxon>Pseudomonadati</taxon>
        <taxon>Bacteroidota</taxon>
        <taxon>Sphingobacteriia</taxon>
        <taxon>Sphingobacteriales</taxon>
        <taxon>Sphingobacteriaceae</taxon>
        <taxon>Sphingobacterium</taxon>
    </lineage>
</organism>
<protein>
    <submittedName>
        <fullName evidence="2">Helix-turn-helix domain</fullName>
    </submittedName>
</protein>
<evidence type="ECO:0000313" key="2">
    <source>
        <dbReference type="EMBL" id="SUJ20023.1"/>
    </source>
</evidence>
<accession>A0A380CGA4</accession>
<sequence length="91" mass="10768">MKVELITKEDLDSFKKELLEEIRRNRPHPRKTEKEPREWLKSYEIRELLGISAGTLQNLRLNGTLPFTKIGGLMYYRYEDIRKLMDGVDGS</sequence>
<dbReference type="RefSeq" id="WP_115170670.1">
    <property type="nucleotide sequence ID" value="NZ_JBHVHB010000018.1"/>
</dbReference>
<evidence type="ECO:0000259" key="1">
    <source>
        <dbReference type="Pfam" id="PF12728"/>
    </source>
</evidence>
<dbReference type="PANTHER" id="PTHR34585">
    <property type="match status" value="1"/>
</dbReference>
<dbReference type="AlphaFoldDB" id="A0A380CGA4"/>
<feature type="domain" description="Helix-turn-helix" evidence="1">
    <location>
        <begin position="39"/>
        <end position="85"/>
    </location>
</feature>
<name>A0A380CGA4_SPHSI</name>